<gene>
    <name evidence="1" type="ORF">LOK49_LG05G01261</name>
</gene>
<accession>A0ACC0HP59</accession>
<reference evidence="1 2" key="1">
    <citation type="journal article" date="2022" name="Plant J.">
        <title>Chromosome-level genome of Camellia lanceoleosa provides a valuable resource for understanding genome evolution and self-incompatibility.</title>
        <authorList>
            <person name="Gong W."/>
            <person name="Xiao S."/>
            <person name="Wang L."/>
            <person name="Liao Z."/>
            <person name="Chang Y."/>
            <person name="Mo W."/>
            <person name="Hu G."/>
            <person name="Li W."/>
            <person name="Zhao G."/>
            <person name="Zhu H."/>
            <person name="Hu X."/>
            <person name="Ji K."/>
            <person name="Xiang X."/>
            <person name="Song Q."/>
            <person name="Yuan D."/>
            <person name="Jin S."/>
            <person name="Zhang L."/>
        </authorList>
    </citation>
    <scope>NUCLEOTIDE SEQUENCE [LARGE SCALE GENOMIC DNA]</scope>
    <source>
        <strain evidence="1">SQ_2022a</strain>
    </source>
</reference>
<protein>
    <submittedName>
        <fullName evidence="1">Pentatricopeptide repeat-containing protein</fullName>
    </submittedName>
</protein>
<evidence type="ECO:0000313" key="2">
    <source>
        <dbReference type="Proteomes" id="UP001060215"/>
    </source>
</evidence>
<sequence>MTGATASSLATSATLAQGPSCIFVGPIETASKETLEALYRQAQDAYYSGNPLIVDDMFDRVELKLRRFRSKCVVKYPRCSLRMQSTYADAEEDPSQVFALASVWLLFLGFGSSACLVPVISMIGQAYQDAFNSGFSYSSQASALGFLSMLNGILFMALGSAIGFPIASASVRALQGLWRNDLVALKGACPNCGEEVFAFVRSDQSNNSPHRADCHVCECSLEFRTKVEQSVSIPGRQWVYGRIYLIKQRGRRRQRWMPELETTQQKQLALSLLKHPQSSIRTLNHLKSLHVHLLRTGLHQSSFSVGNFVSRCATLGFMAYASQLFDQMLEPNAFVWNTMIRGFQQNRQPINSLLCFDRMRIRSVPPDRFTFPFVIRACDDLKDLSRGVCVHGLICKLGIELDVFVGTSLIYFYSGWGDLEIAHHVFDELPVKDAVAWTVILSGYVNQRGDMQRAQELFDEMPVKDLVVWNTMINGYVKVGEIQLAKNLFDRAPVKDILMYNTILGGYAKHGEVEVLLQFFRDMPREIWCLGTQLLEGFLECHNHGIFNEWAKQKCPGNLSPYENESVRPNDVTILGVLCACVHTGLVDEGRTWFHVCLLCHEGVWGAFHGACKIHGNVELAEHAIEHLIELDLEDGGYLAIMSNIYANAGRWDDVAKVRELMREKRVDKLRGCSSVEINGEIHEFGVEEKIHPRAKEIYGMIYEISKRLRIAGHIASTSEVFFDVEEEEKEKALYFHSEKMAVAFGLIATDEGTVIRVVKNLRICSDCHAAIKLISGVFGREIVVRDRSRFHHFKEGSCSCRDYW</sequence>
<keyword evidence="2" id="KW-1185">Reference proteome</keyword>
<name>A0ACC0HP59_9ERIC</name>
<evidence type="ECO:0000313" key="1">
    <source>
        <dbReference type="EMBL" id="KAI8014678.1"/>
    </source>
</evidence>
<comment type="caution">
    <text evidence="1">The sequence shown here is derived from an EMBL/GenBank/DDBJ whole genome shotgun (WGS) entry which is preliminary data.</text>
</comment>
<dbReference type="Proteomes" id="UP001060215">
    <property type="component" value="Chromosome 4"/>
</dbReference>
<dbReference type="EMBL" id="CM045761">
    <property type="protein sequence ID" value="KAI8014678.1"/>
    <property type="molecule type" value="Genomic_DNA"/>
</dbReference>
<organism evidence="1 2">
    <name type="scientific">Camellia lanceoleosa</name>
    <dbReference type="NCBI Taxonomy" id="1840588"/>
    <lineage>
        <taxon>Eukaryota</taxon>
        <taxon>Viridiplantae</taxon>
        <taxon>Streptophyta</taxon>
        <taxon>Embryophyta</taxon>
        <taxon>Tracheophyta</taxon>
        <taxon>Spermatophyta</taxon>
        <taxon>Magnoliopsida</taxon>
        <taxon>eudicotyledons</taxon>
        <taxon>Gunneridae</taxon>
        <taxon>Pentapetalae</taxon>
        <taxon>asterids</taxon>
        <taxon>Ericales</taxon>
        <taxon>Theaceae</taxon>
        <taxon>Camellia</taxon>
    </lineage>
</organism>
<proteinExistence type="predicted"/>